<reference evidence="2" key="1">
    <citation type="submission" date="2017-09" db="EMBL/GenBank/DDBJ databases">
        <title>Genome evolution observed in wild isolates of Caulobacter crescentus.</title>
        <authorList>
            <person name="Ely B."/>
            <person name="Wilson K."/>
            <person name="Scott D."/>
        </authorList>
    </citation>
    <scope>NUCLEOTIDE SEQUENCE [LARGE SCALE GENOMIC DNA]</scope>
    <source>
        <strain evidence="2">CB13b1a</strain>
    </source>
</reference>
<evidence type="ECO:0000313" key="2">
    <source>
        <dbReference type="Proteomes" id="UP000217311"/>
    </source>
</evidence>
<sequence>MARALADWFAGGPWSLENAQWTRPGREAIHLRDQGDRLVLRGHVIATRNPASVADVGPGTNFEHFSDARAVARIALRGDHKRLYGLYGQRGAA</sequence>
<dbReference type="RefSeq" id="WP_096051928.1">
    <property type="nucleotide sequence ID" value="NZ_CP023315.3"/>
</dbReference>
<accession>A0A290MRQ0</accession>
<dbReference type="EMBL" id="CP023315">
    <property type="protein sequence ID" value="ATC32511.1"/>
    <property type="molecule type" value="Genomic_DNA"/>
</dbReference>
<proteinExistence type="predicted"/>
<gene>
    <name evidence="1" type="ORF">CA606_09205</name>
</gene>
<protein>
    <submittedName>
        <fullName evidence="1">Uncharacterized protein</fullName>
    </submittedName>
</protein>
<dbReference type="AlphaFoldDB" id="A0A290MRQ0"/>
<dbReference type="Proteomes" id="UP000217311">
    <property type="component" value="Chromosome"/>
</dbReference>
<evidence type="ECO:0000313" key="1">
    <source>
        <dbReference type="EMBL" id="ATC32511.1"/>
    </source>
</evidence>
<organism evidence="1 2">
    <name type="scientific">Caulobacter vibrioides</name>
    <name type="common">Caulobacter crescentus</name>
    <dbReference type="NCBI Taxonomy" id="155892"/>
    <lineage>
        <taxon>Bacteria</taxon>
        <taxon>Pseudomonadati</taxon>
        <taxon>Pseudomonadota</taxon>
        <taxon>Alphaproteobacteria</taxon>
        <taxon>Caulobacterales</taxon>
        <taxon>Caulobacteraceae</taxon>
        <taxon>Caulobacter</taxon>
    </lineage>
</organism>
<name>A0A290MRQ0_CAUVI</name>